<dbReference type="EMBL" id="CM042891">
    <property type="protein sequence ID" value="KAI4303945.1"/>
    <property type="molecule type" value="Genomic_DNA"/>
</dbReference>
<sequence>MISATASFSRSRKLRCCFSSVSIARLHLSSRDLLSALDDRACSLHVDSLRQSHGLVITTGYSRDPFFASKLVSAYSACHDLLSSRLVFDAVGEGNVYLCNTLLSAFARGGALSFALELFREMCRGSVGFDEYTLATLSKAVADGGDAVPGKVIHGVSIRSGFLRDTVLSNSLMAMYDKCAELGEIKKLFDDMHERNISSWNVLISGYMDSSSDEDGIARAWNAVRSMQEESVRPDMYTVSSLLPLCGSDTKTRNYGRELHGYVLRTGLDYASGSDIHLSCCLIDMYSKARRMDIARHVFESSKSRNVYAWTAMINGLVKSGDSCQALFLFREMVLGHRIQPTSVSLISILPACVMLCGLSHVRQIHAFAIRRNTEASVSLQNALIDSYIKSGSLTSSKNVFDAVTDKTTVSWSSVVSGYGLYGKGEEALKLYQEMLHLGFKPDPITLVSVLSACAKSGLVEEGLNTYNSATNRYGVQPTSEICSCVVDLLGRSNQLDRALDFIKNMEVEARPSVWGALFNAALMRGDHKMRDLAYKFLMHMEPENPSNLVSLSNLYAESQNWEDVALVRKMMNERGLRKQPGCSWITIEGRTDYFYAADKVHPSRDLIYETLHFVGLIMKGVQSIGNTRITET</sequence>
<gene>
    <name evidence="1" type="ORF">MLD38_039522</name>
</gene>
<accession>A0ACB9L333</accession>
<dbReference type="Proteomes" id="UP001057402">
    <property type="component" value="Chromosome 12"/>
</dbReference>
<proteinExistence type="predicted"/>
<organism evidence="1 2">
    <name type="scientific">Melastoma candidum</name>
    <dbReference type="NCBI Taxonomy" id="119954"/>
    <lineage>
        <taxon>Eukaryota</taxon>
        <taxon>Viridiplantae</taxon>
        <taxon>Streptophyta</taxon>
        <taxon>Embryophyta</taxon>
        <taxon>Tracheophyta</taxon>
        <taxon>Spermatophyta</taxon>
        <taxon>Magnoliopsida</taxon>
        <taxon>eudicotyledons</taxon>
        <taxon>Gunneridae</taxon>
        <taxon>Pentapetalae</taxon>
        <taxon>rosids</taxon>
        <taxon>malvids</taxon>
        <taxon>Myrtales</taxon>
        <taxon>Melastomataceae</taxon>
        <taxon>Melastomatoideae</taxon>
        <taxon>Melastomateae</taxon>
        <taxon>Melastoma</taxon>
    </lineage>
</organism>
<name>A0ACB9L333_9MYRT</name>
<reference evidence="2" key="1">
    <citation type="journal article" date="2023" name="Front. Plant Sci.">
        <title>Chromosomal-level genome assembly of Melastoma candidum provides insights into trichome evolution.</title>
        <authorList>
            <person name="Zhong Y."/>
            <person name="Wu W."/>
            <person name="Sun C."/>
            <person name="Zou P."/>
            <person name="Liu Y."/>
            <person name="Dai S."/>
            <person name="Zhou R."/>
        </authorList>
    </citation>
    <scope>NUCLEOTIDE SEQUENCE [LARGE SCALE GENOMIC DNA]</scope>
</reference>
<evidence type="ECO:0000313" key="1">
    <source>
        <dbReference type="EMBL" id="KAI4303945.1"/>
    </source>
</evidence>
<comment type="caution">
    <text evidence="1">The sequence shown here is derived from an EMBL/GenBank/DDBJ whole genome shotgun (WGS) entry which is preliminary data.</text>
</comment>
<keyword evidence="2" id="KW-1185">Reference proteome</keyword>
<evidence type="ECO:0000313" key="2">
    <source>
        <dbReference type="Proteomes" id="UP001057402"/>
    </source>
</evidence>
<protein>
    <submittedName>
        <fullName evidence="1">Uncharacterized protein</fullName>
    </submittedName>
</protein>